<evidence type="ECO:0000256" key="7">
    <source>
        <dbReference type="RuleBase" id="RU000682"/>
    </source>
</evidence>
<dbReference type="Pfam" id="PF17919">
    <property type="entry name" value="RT_RNaseH_2"/>
    <property type="match status" value="1"/>
</dbReference>
<dbReference type="Pfam" id="PF00046">
    <property type="entry name" value="Homeodomain"/>
    <property type="match status" value="2"/>
</dbReference>
<dbReference type="InterPro" id="IPR043502">
    <property type="entry name" value="DNA/RNA_pol_sf"/>
</dbReference>
<feature type="compositionally biased region" description="Polar residues" evidence="8">
    <location>
        <begin position="717"/>
        <end position="726"/>
    </location>
</feature>
<gene>
    <name evidence="10" type="ORF">J4Q44_G00276110</name>
</gene>
<dbReference type="InterPro" id="IPR020479">
    <property type="entry name" value="HD_metazoa"/>
</dbReference>
<dbReference type="CDD" id="cd00086">
    <property type="entry name" value="homeodomain"/>
    <property type="match status" value="2"/>
</dbReference>
<dbReference type="Gene3D" id="1.10.10.10">
    <property type="entry name" value="Winged helix-like DNA-binding domain superfamily/Winged helix DNA-binding domain"/>
    <property type="match status" value="2"/>
</dbReference>
<dbReference type="Proteomes" id="UP001356427">
    <property type="component" value="Unassembled WGS sequence"/>
</dbReference>
<dbReference type="InterPro" id="IPR002492">
    <property type="entry name" value="Transposase_Tc1-like"/>
</dbReference>
<dbReference type="InterPro" id="IPR057667">
    <property type="entry name" value="HTH_SB"/>
</dbReference>
<evidence type="ECO:0000256" key="3">
    <source>
        <dbReference type="ARBA" id="ARBA00023125"/>
    </source>
</evidence>
<dbReference type="GO" id="GO:0000978">
    <property type="term" value="F:RNA polymerase II cis-regulatory region sequence-specific DNA binding"/>
    <property type="evidence" value="ECO:0007669"/>
    <property type="project" value="TreeGrafter"/>
</dbReference>
<dbReference type="PROSITE" id="PS50071">
    <property type="entry name" value="HOMEOBOX_2"/>
    <property type="match status" value="2"/>
</dbReference>
<dbReference type="InterPro" id="IPR017970">
    <property type="entry name" value="Homeobox_CS"/>
</dbReference>
<dbReference type="FunFam" id="1.10.10.60:FF:000078">
    <property type="entry name" value="NK2 homeobox 3"/>
    <property type="match status" value="1"/>
</dbReference>
<evidence type="ECO:0000256" key="2">
    <source>
        <dbReference type="ARBA" id="ARBA00005661"/>
    </source>
</evidence>
<dbReference type="InterPro" id="IPR041577">
    <property type="entry name" value="RT_RNaseH_2"/>
</dbReference>
<dbReference type="Pfam" id="PF13358">
    <property type="entry name" value="DDE_3"/>
    <property type="match status" value="1"/>
</dbReference>
<dbReference type="GO" id="GO:0000981">
    <property type="term" value="F:DNA-binding transcription factor activity, RNA polymerase II-specific"/>
    <property type="evidence" value="ECO:0007669"/>
    <property type="project" value="InterPro"/>
</dbReference>
<dbReference type="InterPro" id="IPR009057">
    <property type="entry name" value="Homeodomain-like_sf"/>
</dbReference>
<evidence type="ECO:0000256" key="8">
    <source>
        <dbReference type="SAM" id="MobiDB-lite"/>
    </source>
</evidence>
<dbReference type="GO" id="GO:0030154">
    <property type="term" value="P:cell differentiation"/>
    <property type="evidence" value="ECO:0007669"/>
    <property type="project" value="TreeGrafter"/>
</dbReference>
<comment type="similarity">
    <text evidence="2">Belongs to the NK-2 homeobox family.</text>
</comment>
<sequence length="1293" mass="146580">MEIDRVSAVRNWQTPTTVKEVQRFLGFANYYRRFIGALDRRLKDLFTSAPVLAHPDPSLAFQVEVEASEAGIGAVLSQRSAEAAPPPCSGRLRVRHRPLPLVLFWLWFLNLDKTELLFLPGKACPLKDLSITVDNSTMSPSQSANNLGVTLDNTLLFSANVLIQALVISRLDYCNSLTAESLQIFRKHQHLHLTPTPHFYFADSYVIVASWTPWRVLMGFVRDRKQALPPRKHRAELGTAAGLRRYRGFCPWRLSWATVDRRREERRIKDILKLELQQHAQQQRLASHLGPPHERSHPGPQQHPYTLQSPPSCMLADRDSPSPGLSEEEERMSYLSSLAVQEQLMETGLAGEMFISPGLQGHSADTSLEVEQEDINAKSCGAMGVRACEESAQAHSDSERLPKQQRTRRKPRVLFSQAQVFELERRFKQQRYLSAPEREHMANTLKLTSTQVKIWFQNRRYKCKRQRQDKTLEMAGHPHHPPPPRRVAVPVLVRDGKPCLAGSQNYNTSYTVGAASPFSYNGYPAYTYNNPVYTNTYSCTYSSLPALAPNSTANAFMNMGLANLGAWFCVNVIMALGCPSFSINDILTRGRDARDNIATSRDLTELCTLKLATTNQDRPTESRDGSSRGTGSSTSDCSEEHNRDEMEIKHFRQGNIGSSPGLGDIRNPTSESGSEESTGEDAEYMSCRKDINNKQLPSLDQDKQREEEEDEEERESCYNTVGQPISGNKKRSRAAFSHAQVYELEHRFNVQRYLSGPERADLAGALKLTETQVKIWFQNRRYKTKRRQMAAELAARSYSTPATLAKKVAVKVLVRDDQRQYGGDDLPSPPALPLYPAYQYGYYPYMVVVLLEEELWSSGRVNIGFLVTYLTNALLPRLLSLAGRPALGRVLVAPNFFHLRMMEATVFLGTFNAAKKCWYPSPDLCHDTILHTPNSTMAKTKELSKDTRNKIVDLHQAGKTESAIDSNLSTMAKTRELCKDIRDKIVDLHKAGMGYRTIGKQLGEKATTVGAIIRKWKKFKMTVNHPRSGAPCKISPRGASMIMRKVRNQPRTTRQDLVNDLKRAGTTVSKKTISNTLRRHGLKSCSARKVPLLKPAHVQARLKFANDHLDDPEEEWEKVMWSDETKIELFGLNSTRRVWRKKKDEYNPKNTIPTGTGRLHRIEGRMDGAMYREILANNLLPSVRALKMGCGWVFQHDNDPKHTARATKECLRKKHLKVLEWPSQSPDLNPIENLWRELKVRIAQRQPRNLKDLEKVCMEEWAKIPAAVCANLVKTYRKRMISVIANKGSCTEY</sequence>
<organism evidence="10 11">
    <name type="scientific">Coregonus suidteri</name>
    <dbReference type="NCBI Taxonomy" id="861788"/>
    <lineage>
        <taxon>Eukaryota</taxon>
        <taxon>Metazoa</taxon>
        <taxon>Chordata</taxon>
        <taxon>Craniata</taxon>
        <taxon>Vertebrata</taxon>
        <taxon>Euteleostomi</taxon>
        <taxon>Actinopterygii</taxon>
        <taxon>Neopterygii</taxon>
        <taxon>Teleostei</taxon>
        <taxon>Protacanthopterygii</taxon>
        <taxon>Salmoniformes</taxon>
        <taxon>Salmonidae</taxon>
        <taxon>Coregoninae</taxon>
        <taxon>Coregonus</taxon>
    </lineage>
</organism>
<feature type="region of interest" description="Disordered" evidence="8">
    <location>
        <begin position="282"/>
        <end position="331"/>
    </location>
</feature>
<dbReference type="Gene3D" id="3.30.70.270">
    <property type="match status" value="1"/>
</dbReference>
<evidence type="ECO:0000256" key="4">
    <source>
        <dbReference type="ARBA" id="ARBA00023155"/>
    </source>
</evidence>
<keyword evidence="4 6" id="KW-0371">Homeobox</keyword>
<comment type="subcellular location">
    <subcellularLocation>
        <location evidence="1 6 7">Nucleus</location>
    </subcellularLocation>
</comment>
<evidence type="ECO:0000313" key="11">
    <source>
        <dbReference type="Proteomes" id="UP001356427"/>
    </source>
</evidence>
<evidence type="ECO:0000313" key="10">
    <source>
        <dbReference type="EMBL" id="KAK6301558.1"/>
    </source>
</evidence>
<dbReference type="Gene3D" id="1.10.10.60">
    <property type="entry name" value="Homeodomain-like"/>
    <property type="match status" value="2"/>
</dbReference>
<dbReference type="GO" id="GO:0005634">
    <property type="term" value="C:nucleus"/>
    <property type="evidence" value="ECO:0007669"/>
    <property type="project" value="UniProtKB-SubCell"/>
</dbReference>
<feature type="DNA-binding region" description="Homeobox" evidence="6">
    <location>
        <begin position="729"/>
        <end position="788"/>
    </location>
</feature>
<dbReference type="InterPro" id="IPR038717">
    <property type="entry name" value="Tc1-like_DDE_dom"/>
</dbReference>
<keyword evidence="3 6" id="KW-0238">DNA-binding</keyword>
<comment type="caution">
    <text evidence="10">The sequence shown here is derived from an EMBL/GenBank/DDBJ whole genome shotgun (WGS) entry which is preliminary data.</text>
</comment>
<accession>A0AAN8L170</accession>
<dbReference type="PANTHER" id="PTHR24340">
    <property type="entry name" value="HOMEOBOX PROTEIN NKX"/>
    <property type="match status" value="1"/>
</dbReference>
<dbReference type="GO" id="GO:0015074">
    <property type="term" value="P:DNA integration"/>
    <property type="evidence" value="ECO:0007669"/>
    <property type="project" value="InterPro"/>
</dbReference>
<dbReference type="InterPro" id="IPR036388">
    <property type="entry name" value="WH-like_DNA-bd_sf"/>
</dbReference>
<keyword evidence="5 6" id="KW-0539">Nucleus</keyword>
<feature type="DNA-binding region" description="Homeobox" evidence="6">
    <location>
        <begin position="408"/>
        <end position="467"/>
    </location>
</feature>
<reference evidence="10 11" key="1">
    <citation type="submission" date="2021-04" db="EMBL/GenBank/DDBJ databases">
        <authorList>
            <person name="De Guttry C."/>
            <person name="Zahm M."/>
            <person name="Klopp C."/>
            <person name="Cabau C."/>
            <person name="Louis A."/>
            <person name="Berthelot C."/>
            <person name="Parey E."/>
            <person name="Roest Crollius H."/>
            <person name="Montfort J."/>
            <person name="Robinson-Rechavi M."/>
            <person name="Bucao C."/>
            <person name="Bouchez O."/>
            <person name="Gislard M."/>
            <person name="Lluch J."/>
            <person name="Milhes M."/>
            <person name="Lampietro C."/>
            <person name="Lopez Roques C."/>
            <person name="Donnadieu C."/>
            <person name="Braasch I."/>
            <person name="Desvignes T."/>
            <person name="Postlethwait J."/>
            <person name="Bobe J."/>
            <person name="Wedekind C."/>
            <person name="Guiguen Y."/>
        </authorList>
    </citation>
    <scope>NUCLEOTIDE SEQUENCE [LARGE SCALE GENOMIC DNA]</scope>
    <source>
        <strain evidence="10">Cs_M1</strain>
        <tissue evidence="10">Blood</tissue>
    </source>
</reference>
<evidence type="ECO:0000256" key="6">
    <source>
        <dbReference type="PROSITE-ProRule" id="PRU00108"/>
    </source>
</evidence>
<feature type="compositionally biased region" description="Acidic residues" evidence="8">
    <location>
        <begin position="673"/>
        <end position="683"/>
    </location>
</feature>
<dbReference type="PANTHER" id="PTHR24340:SF32">
    <property type="entry name" value="HOMEOBOX PROTEIN NKX-2.3"/>
    <property type="match status" value="1"/>
</dbReference>
<dbReference type="InterPro" id="IPR001356">
    <property type="entry name" value="HD"/>
</dbReference>
<feature type="domain" description="Homeobox" evidence="9">
    <location>
        <begin position="727"/>
        <end position="787"/>
    </location>
</feature>
<dbReference type="InterPro" id="IPR036397">
    <property type="entry name" value="RNaseH_sf"/>
</dbReference>
<dbReference type="InterPro" id="IPR043128">
    <property type="entry name" value="Rev_trsase/Diguanyl_cyclase"/>
</dbReference>
<feature type="compositionally biased region" description="Basic and acidic residues" evidence="8">
    <location>
        <begin position="638"/>
        <end position="650"/>
    </location>
</feature>
<dbReference type="PROSITE" id="PS00027">
    <property type="entry name" value="HOMEOBOX_1"/>
    <property type="match status" value="2"/>
</dbReference>
<dbReference type="EMBL" id="JAGTTL010000026">
    <property type="protein sequence ID" value="KAK6301558.1"/>
    <property type="molecule type" value="Genomic_DNA"/>
</dbReference>
<evidence type="ECO:0000256" key="5">
    <source>
        <dbReference type="ARBA" id="ARBA00023242"/>
    </source>
</evidence>
<name>A0AAN8L170_9TELE</name>
<evidence type="ECO:0000259" key="9">
    <source>
        <dbReference type="PROSITE" id="PS50071"/>
    </source>
</evidence>
<proteinExistence type="inferred from homology"/>
<dbReference type="InterPro" id="IPR050394">
    <property type="entry name" value="Homeobox_NK-like"/>
</dbReference>
<protein>
    <recommendedName>
        <fullName evidence="9">Homeobox domain-containing protein</fullName>
    </recommendedName>
</protein>
<dbReference type="Pfam" id="PF25787">
    <property type="entry name" value="HTH_SB"/>
    <property type="match status" value="1"/>
</dbReference>
<dbReference type="Gene3D" id="3.30.420.10">
    <property type="entry name" value="Ribonuclease H-like superfamily/Ribonuclease H"/>
    <property type="match status" value="1"/>
</dbReference>
<feature type="region of interest" description="Disordered" evidence="8">
    <location>
        <begin position="613"/>
        <end position="732"/>
    </location>
</feature>
<dbReference type="SUPFAM" id="SSF46689">
    <property type="entry name" value="Homeodomain-like"/>
    <property type="match status" value="3"/>
</dbReference>
<dbReference type="SUPFAM" id="SSF56672">
    <property type="entry name" value="DNA/RNA polymerases"/>
    <property type="match status" value="1"/>
</dbReference>
<feature type="compositionally biased region" description="Low complexity" evidence="8">
    <location>
        <begin position="627"/>
        <end position="636"/>
    </location>
</feature>
<feature type="domain" description="Homeobox" evidence="9">
    <location>
        <begin position="406"/>
        <end position="466"/>
    </location>
</feature>
<dbReference type="PRINTS" id="PR00024">
    <property type="entry name" value="HOMEOBOX"/>
</dbReference>
<dbReference type="SMART" id="SM00389">
    <property type="entry name" value="HOX"/>
    <property type="match status" value="2"/>
</dbReference>
<dbReference type="Pfam" id="PF01498">
    <property type="entry name" value="HTH_Tnp_Tc3_2"/>
    <property type="match status" value="1"/>
</dbReference>
<keyword evidence="11" id="KW-1185">Reference proteome</keyword>
<evidence type="ECO:0000256" key="1">
    <source>
        <dbReference type="ARBA" id="ARBA00004123"/>
    </source>
</evidence>
<feature type="region of interest" description="Disordered" evidence="8">
    <location>
        <begin position="391"/>
        <end position="410"/>
    </location>
</feature>
<dbReference type="GO" id="GO:0006313">
    <property type="term" value="P:DNA transposition"/>
    <property type="evidence" value="ECO:0007669"/>
    <property type="project" value="InterPro"/>
</dbReference>